<reference evidence="1" key="1">
    <citation type="submission" date="2023-04" db="EMBL/GenBank/DDBJ databases">
        <title>Draft Genome sequencing of Naganishia species isolated from polar environments using Oxford Nanopore Technology.</title>
        <authorList>
            <person name="Leo P."/>
            <person name="Venkateswaran K."/>
        </authorList>
    </citation>
    <scope>NUCLEOTIDE SEQUENCE</scope>
    <source>
        <strain evidence="1">DBVPG 5303</strain>
    </source>
</reference>
<gene>
    <name evidence="1" type="ORF">QFC24_000548</name>
</gene>
<sequence length="247" mass="27424">MSTKWVPLEADPVNFRAWAEPLGLPKTLKFEDLFSLDPEFLQFTPQPVFAVLLLFPSRGKLGEERKKEEEAGEGEWTETDDESKKIWWIKQTVSTNCSYGLGNDRSDLVVLFQIGNACGSIGLLHSLLNLPRDPSSPYALAQDSLLAKFYQDTKDLSGIEKAKALDAATFFEEAHKRVAESGQSAVPRTADELENVDLHFISFVEGTAADGSKHVDVARIVQEKYIDRAEGDLNFTLITLGAKGEDE</sequence>
<organism evidence="1 2">
    <name type="scientific">Naganishia onofrii</name>
    <dbReference type="NCBI Taxonomy" id="1851511"/>
    <lineage>
        <taxon>Eukaryota</taxon>
        <taxon>Fungi</taxon>
        <taxon>Dikarya</taxon>
        <taxon>Basidiomycota</taxon>
        <taxon>Agaricomycotina</taxon>
        <taxon>Tremellomycetes</taxon>
        <taxon>Filobasidiales</taxon>
        <taxon>Filobasidiaceae</taxon>
        <taxon>Naganishia</taxon>
    </lineage>
</organism>
<name>A0ACC2XX51_9TREE</name>
<keyword evidence="2" id="KW-1185">Reference proteome</keyword>
<evidence type="ECO:0000313" key="2">
    <source>
        <dbReference type="Proteomes" id="UP001234202"/>
    </source>
</evidence>
<accession>A0ACC2XX51</accession>
<proteinExistence type="predicted"/>
<comment type="caution">
    <text evidence="1">The sequence shown here is derived from an EMBL/GenBank/DDBJ whole genome shotgun (WGS) entry which is preliminary data.</text>
</comment>
<evidence type="ECO:0000313" key="1">
    <source>
        <dbReference type="EMBL" id="KAJ9128255.1"/>
    </source>
</evidence>
<dbReference type="Proteomes" id="UP001234202">
    <property type="component" value="Unassembled WGS sequence"/>
</dbReference>
<dbReference type="EMBL" id="JASBWV010000001">
    <property type="protein sequence ID" value="KAJ9128255.1"/>
    <property type="molecule type" value="Genomic_DNA"/>
</dbReference>
<protein>
    <submittedName>
        <fullName evidence="1">Uncharacterized protein</fullName>
    </submittedName>
</protein>